<dbReference type="AlphaFoldDB" id="A0A0J7YNH3"/>
<reference evidence="1 2" key="1">
    <citation type="journal article" date="2014" name="Nature">
        <title>The genome of the recently domesticated crop plant sugar beet (Beta vulgaris).</title>
        <authorList>
            <person name="Dohm J.C."/>
            <person name="Minoche A.E."/>
            <person name="Holtgrawe D."/>
            <person name="Capella-Gutierrez S."/>
            <person name="Zakrzewski F."/>
            <person name="Tafer H."/>
            <person name="Rupp O."/>
            <person name="Sorensen T.R."/>
            <person name="Stracke R."/>
            <person name="Reinhardt R."/>
            <person name="Goesmann A."/>
            <person name="Kraft T."/>
            <person name="Schulz B."/>
            <person name="Stadler P.F."/>
            <person name="Schmidt T."/>
            <person name="Gabaldon T."/>
            <person name="Lehrach H."/>
            <person name="Weisshaar B."/>
            <person name="Himmelbauer H."/>
        </authorList>
    </citation>
    <scope>NUCLEOTIDE SEQUENCE [LARGE SCALE GENOMIC DNA]</scope>
    <source>
        <tissue evidence="1">Taproot</tissue>
    </source>
</reference>
<keyword evidence="2" id="KW-1185">Reference proteome</keyword>
<accession>A0A0J7YNH3</accession>
<evidence type="ECO:0000313" key="2">
    <source>
        <dbReference type="Proteomes" id="UP000035740"/>
    </source>
</evidence>
<evidence type="ECO:0000313" key="1">
    <source>
        <dbReference type="EMBL" id="KMS65129.1"/>
    </source>
</evidence>
<gene>
    <name evidence="1" type="ORF">BVRB_039140</name>
</gene>
<name>A0A0J7YNH3_BETVV</name>
<protein>
    <submittedName>
        <fullName evidence="1">Uncharacterized protein</fullName>
    </submittedName>
</protein>
<organism evidence="1 2">
    <name type="scientific">Beta vulgaris subsp. vulgaris</name>
    <name type="common">Beet</name>
    <dbReference type="NCBI Taxonomy" id="3555"/>
    <lineage>
        <taxon>Eukaryota</taxon>
        <taxon>Viridiplantae</taxon>
        <taxon>Streptophyta</taxon>
        <taxon>Embryophyta</taxon>
        <taxon>Tracheophyta</taxon>
        <taxon>Spermatophyta</taxon>
        <taxon>Magnoliopsida</taxon>
        <taxon>eudicotyledons</taxon>
        <taxon>Gunneridae</taxon>
        <taxon>Pentapetalae</taxon>
        <taxon>Caryophyllales</taxon>
        <taxon>Chenopodiaceae</taxon>
        <taxon>Betoideae</taxon>
        <taxon>Beta</taxon>
    </lineage>
</organism>
<dbReference type="EMBL" id="KQ114172">
    <property type="protein sequence ID" value="KMS65129.1"/>
    <property type="molecule type" value="Genomic_DNA"/>
</dbReference>
<proteinExistence type="predicted"/>
<sequence length="17" mass="1935">IQGRQQARKLPNPDTGR</sequence>
<feature type="non-terminal residue" evidence="1">
    <location>
        <position position="1"/>
    </location>
</feature>
<dbReference type="Proteomes" id="UP000035740">
    <property type="component" value="Unassembled WGS sequence"/>
</dbReference>